<dbReference type="Pfam" id="PF10197">
    <property type="entry name" value="Cir_N"/>
    <property type="match status" value="1"/>
</dbReference>
<dbReference type="GO" id="GO:0000398">
    <property type="term" value="P:mRNA splicing, via spliceosome"/>
    <property type="evidence" value="ECO:0007669"/>
    <property type="project" value="TreeGrafter"/>
</dbReference>
<organism evidence="10 11">
    <name type="scientific">Cephalotrichum gorgonifer</name>
    <dbReference type="NCBI Taxonomy" id="2041049"/>
    <lineage>
        <taxon>Eukaryota</taxon>
        <taxon>Fungi</taxon>
        <taxon>Dikarya</taxon>
        <taxon>Ascomycota</taxon>
        <taxon>Pezizomycotina</taxon>
        <taxon>Sordariomycetes</taxon>
        <taxon>Hypocreomycetidae</taxon>
        <taxon>Microascales</taxon>
        <taxon>Microascaceae</taxon>
        <taxon>Cephalotrichum</taxon>
    </lineage>
</organism>
<dbReference type="PANTHER" id="PTHR16196">
    <property type="entry name" value="CELL CYCLE CONTROL PROTEIN CWF25"/>
    <property type="match status" value="1"/>
</dbReference>
<dbReference type="GO" id="GO:0005684">
    <property type="term" value="C:U2-type spliceosomal complex"/>
    <property type="evidence" value="ECO:0007669"/>
    <property type="project" value="TreeGrafter"/>
</dbReference>
<accession>A0AAE8MUH5</accession>
<dbReference type="Pfam" id="PF12542">
    <property type="entry name" value="CWC25"/>
    <property type="match status" value="1"/>
</dbReference>
<evidence type="ECO:0000256" key="2">
    <source>
        <dbReference type="ARBA" id="ARBA00006695"/>
    </source>
</evidence>
<dbReference type="InterPro" id="IPR022209">
    <property type="entry name" value="CWC25"/>
</dbReference>
<keyword evidence="6" id="KW-0508">mRNA splicing</keyword>
<dbReference type="PANTHER" id="PTHR16196:SF0">
    <property type="entry name" value="PRE-MRNA-SPLICING FACTOR CWC25 HOMOLOG"/>
    <property type="match status" value="1"/>
</dbReference>
<keyword evidence="5" id="KW-0175">Coiled coil</keyword>
<evidence type="ECO:0000256" key="6">
    <source>
        <dbReference type="ARBA" id="ARBA00023187"/>
    </source>
</evidence>
<feature type="region of interest" description="Disordered" evidence="8">
    <location>
        <begin position="1"/>
        <end position="49"/>
    </location>
</feature>
<evidence type="ECO:0000256" key="3">
    <source>
        <dbReference type="ARBA" id="ARBA00022664"/>
    </source>
</evidence>
<feature type="compositionally biased region" description="Basic and acidic residues" evidence="8">
    <location>
        <begin position="21"/>
        <end position="49"/>
    </location>
</feature>
<evidence type="ECO:0000256" key="8">
    <source>
        <dbReference type="SAM" id="MobiDB-lite"/>
    </source>
</evidence>
<evidence type="ECO:0000313" key="10">
    <source>
        <dbReference type="EMBL" id="SPO00246.1"/>
    </source>
</evidence>
<evidence type="ECO:0000313" key="11">
    <source>
        <dbReference type="Proteomes" id="UP001187682"/>
    </source>
</evidence>
<dbReference type="InterPro" id="IPR051376">
    <property type="entry name" value="CWC25_splicing_factor"/>
</dbReference>
<proteinExistence type="inferred from homology"/>
<comment type="subcellular location">
    <subcellularLocation>
        <location evidence="1">Nucleus</location>
    </subcellularLocation>
</comment>
<gene>
    <name evidence="10" type="ORF">DNG_03093</name>
</gene>
<dbReference type="EMBL" id="ONZQ02000003">
    <property type="protein sequence ID" value="SPO00246.1"/>
    <property type="molecule type" value="Genomic_DNA"/>
</dbReference>
<sequence>MGGDLNLKKSFHPGLMRNQRKVYDEEQRALEERKRTQQRINELKEERAKEEVQRQLEAAGGQKRVDRVEWMYQGPTGGQTGTTEEREAYLLGKRRIDSLIKGTDHQKLEKNAAQDTAGGALPAVSAARDMASKIAADPLLQIKKQEQAAYEAVMGDPLKRRRLLESMGMVAEGGKEKKERSKGRHRRHRDREYSDDEGRRRRRRDRDEERSRSPRRRRTDGDGDGYRRRDRSAGRDERRRDRDRPRRRRSPSESVSRSRSRSRSPRRREDKSRRDEDLSRRSKDDRARQEEDRPRRSNDDGYRRDDDPPRRSRDDRPRQEDDRSRRSHARRSSVGSSSDDHRRPHRQNDPRDAPRRTNGAGRDYNGEAHHQRRRDERPANGNRQRGGAADGDDRARKLAEMQQAATELDEDRVARLAAIEERERLAREEDSKAREQAAKHGDDRRFINGVRRQANELGLAESMGRGRRGLQVDQE</sequence>
<feature type="region of interest" description="Disordered" evidence="8">
    <location>
        <begin position="424"/>
        <end position="449"/>
    </location>
</feature>
<protein>
    <submittedName>
        <fullName evidence="10">Related to Pre-mRNA-splicing factor CWC25</fullName>
    </submittedName>
</protein>
<evidence type="ECO:0000256" key="1">
    <source>
        <dbReference type="ARBA" id="ARBA00004123"/>
    </source>
</evidence>
<feature type="compositionally biased region" description="Basic and acidic residues" evidence="8">
    <location>
        <begin position="338"/>
        <end position="355"/>
    </location>
</feature>
<comment type="similarity">
    <text evidence="2">Belongs to the CWC25 family.</text>
</comment>
<feature type="compositionally biased region" description="Basic and acidic residues" evidence="8">
    <location>
        <begin position="364"/>
        <end position="378"/>
    </location>
</feature>
<keyword evidence="7" id="KW-0539">Nucleus</keyword>
<feature type="compositionally biased region" description="Basic and acidic residues" evidence="8">
    <location>
        <begin position="219"/>
        <end position="244"/>
    </location>
</feature>
<feature type="compositionally biased region" description="Basic and acidic residues" evidence="8">
    <location>
        <begin position="190"/>
        <end position="212"/>
    </location>
</feature>
<dbReference type="InterPro" id="IPR019339">
    <property type="entry name" value="CIR_N_dom"/>
</dbReference>
<keyword evidence="4" id="KW-0747">Spliceosome</keyword>
<feature type="domain" description="CBF1-interacting co-repressor CIR N-terminal" evidence="9">
    <location>
        <begin position="10"/>
        <end position="46"/>
    </location>
</feature>
<comment type="caution">
    <text evidence="10">The sequence shown here is derived from an EMBL/GenBank/DDBJ whole genome shotgun (WGS) entry which is preliminary data.</text>
</comment>
<evidence type="ECO:0000256" key="4">
    <source>
        <dbReference type="ARBA" id="ARBA00022728"/>
    </source>
</evidence>
<keyword evidence="3" id="KW-0507">mRNA processing</keyword>
<reference evidence="10" key="1">
    <citation type="submission" date="2018-03" db="EMBL/GenBank/DDBJ databases">
        <authorList>
            <person name="Guldener U."/>
        </authorList>
    </citation>
    <scope>NUCLEOTIDE SEQUENCE</scope>
</reference>
<feature type="compositionally biased region" description="Basic and acidic residues" evidence="8">
    <location>
        <begin position="424"/>
        <end position="446"/>
    </location>
</feature>
<dbReference type="Proteomes" id="UP001187682">
    <property type="component" value="Unassembled WGS sequence"/>
</dbReference>
<feature type="compositionally biased region" description="Basic residues" evidence="8">
    <location>
        <begin position="180"/>
        <end position="189"/>
    </location>
</feature>
<feature type="region of interest" description="Disordered" evidence="8">
    <location>
        <begin position="164"/>
        <end position="409"/>
    </location>
</feature>
<feature type="compositionally biased region" description="Basic and acidic residues" evidence="8">
    <location>
        <begin position="267"/>
        <end position="324"/>
    </location>
</feature>
<evidence type="ECO:0000259" key="9">
    <source>
        <dbReference type="SMART" id="SM01083"/>
    </source>
</evidence>
<dbReference type="AlphaFoldDB" id="A0AAE8MUH5"/>
<name>A0AAE8MUH5_9PEZI</name>
<dbReference type="SMART" id="SM01083">
    <property type="entry name" value="Cir_N"/>
    <property type="match status" value="1"/>
</dbReference>
<evidence type="ECO:0000256" key="5">
    <source>
        <dbReference type="ARBA" id="ARBA00023054"/>
    </source>
</evidence>
<keyword evidence="11" id="KW-1185">Reference proteome</keyword>
<evidence type="ECO:0000256" key="7">
    <source>
        <dbReference type="ARBA" id="ARBA00023242"/>
    </source>
</evidence>